<protein>
    <submittedName>
        <fullName evidence="6">Calcineurin-like phosphoesterase</fullName>
    </submittedName>
</protein>
<keyword evidence="1" id="KW-0479">Metal-binding</keyword>
<gene>
    <name evidence="6" type="ORF">SAMN04488239_13411</name>
</gene>
<evidence type="ECO:0000313" key="6">
    <source>
        <dbReference type="EMBL" id="SDE74957.1"/>
    </source>
</evidence>
<proteinExistence type="inferred from homology"/>
<comment type="similarity">
    <text evidence="4">Belongs to the cyclic nucleotide phosphodiesterase class-III family.</text>
</comment>
<dbReference type="AlphaFoldDB" id="A0A1G7FGJ0"/>
<reference evidence="7" key="1">
    <citation type="submission" date="2016-10" db="EMBL/GenBank/DDBJ databases">
        <authorList>
            <person name="Varghese N."/>
            <person name="Submissions S."/>
        </authorList>
    </citation>
    <scope>NUCLEOTIDE SEQUENCE [LARGE SCALE GENOMIC DNA]</scope>
    <source>
        <strain evidence="7">CGMCC 1.9108</strain>
    </source>
</reference>
<dbReference type="GO" id="GO:0046872">
    <property type="term" value="F:metal ion binding"/>
    <property type="evidence" value="ECO:0007669"/>
    <property type="project" value="UniProtKB-KW"/>
</dbReference>
<evidence type="ECO:0000256" key="3">
    <source>
        <dbReference type="ARBA" id="ARBA00023004"/>
    </source>
</evidence>
<dbReference type="Gene3D" id="3.60.21.10">
    <property type="match status" value="1"/>
</dbReference>
<evidence type="ECO:0000256" key="1">
    <source>
        <dbReference type="ARBA" id="ARBA00022723"/>
    </source>
</evidence>
<feature type="domain" description="Calcineurin-like phosphoesterase" evidence="5">
    <location>
        <begin position="3"/>
        <end position="194"/>
    </location>
</feature>
<dbReference type="SUPFAM" id="SSF56300">
    <property type="entry name" value="Metallo-dependent phosphatases"/>
    <property type="match status" value="1"/>
</dbReference>
<accession>A0A1G7FGJ0</accession>
<dbReference type="InterPro" id="IPR029052">
    <property type="entry name" value="Metallo-depent_PP-like"/>
</dbReference>
<keyword evidence="2" id="KW-0378">Hydrolase</keyword>
<evidence type="ECO:0000256" key="2">
    <source>
        <dbReference type="ARBA" id="ARBA00022801"/>
    </source>
</evidence>
<dbReference type="EMBL" id="FMZV01000034">
    <property type="protein sequence ID" value="SDE74957.1"/>
    <property type="molecule type" value="Genomic_DNA"/>
</dbReference>
<dbReference type="OrthoDB" id="651281at2"/>
<evidence type="ECO:0000259" key="5">
    <source>
        <dbReference type="Pfam" id="PF00149"/>
    </source>
</evidence>
<dbReference type="Proteomes" id="UP000199628">
    <property type="component" value="Unassembled WGS sequence"/>
</dbReference>
<evidence type="ECO:0000256" key="4">
    <source>
        <dbReference type="ARBA" id="ARBA00025742"/>
    </source>
</evidence>
<organism evidence="6 7">
    <name type="scientific">Ruegeria marina</name>
    <dbReference type="NCBI Taxonomy" id="639004"/>
    <lineage>
        <taxon>Bacteria</taxon>
        <taxon>Pseudomonadati</taxon>
        <taxon>Pseudomonadota</taxon>
        <taxon>Alphaproteobacteria</taxon>
        <taxon>Rhodobacterales</taxon>
        <taxon>Roseobacteraceae</taxon>
        <taxon>Ruegeria</taxon>
    </lineage>
</organism>
<name>A0A1G7FGJ0_9RHOB</name>
<dbReference type="InterPro" id="IPR050884">
    <property type="entry name" value="CNP_phosphodiesterase-III"/>
</dbReference>
<evidence type="ECO:0000313" key="7">
    <source>
        <dbReference type="Proteomes" id="UP000199628"/>
    </source>
</evidence>
<dbReference type="RefSeq" id="WP_093038051.1">
    <property type="nucleotide sequence ID" value="NZ_FMZV01000034.1"/>
</dbReference>
<keyword evidence="7" id="KW-1185">Reference proteome</keyword>
<keyword evidence="3" id="KW-0408">Iron</keyword>
<dbReference type="STRING" id="639004.SAMN04488239_13411"/>
<sequence>MTRIVHLTDLHVSHPDVGDPSLRTDTVGMLRHVVGLINAMNPVPDLVVASGDLTNTGAVPSYELLREILADLVPPLVLALGNHDKRAAFAQVFGTGTGDGPYFHDRVVSGLHVITLDTLVPGRVAGQIDEGQLAFLDAALHRVPDLPKLVVAHHPPHMDERTLPWASLDRESSRRLGETLTGRGVVGVLSGHVHLDQVHHWLGVPVVTCMGLNSTVDILEQRDMRIVEGTSMGLCILRPHGLSVAFVPLSPERRELAVLEEARLRAFR</sequence>
<dbReference type="InterPro" id="IPR004843">
    <property type="entry name" value="Calcineurin-like_PHP"/>
</dbReference>
<dbReference type="GO" id="GO:0016787">
    <property type="term" value="F:hydrolase activity"/>
    <property type="evidence" value="ECO:0007669"/>
    <property type="project" value="UniProtKB-KW"/>
</dbReference>
<dbReference type="PANTHER" id="PTHR42988">
    <property type="entry name" value="PHOSPHOHYDROLASE"/>
    <property type="match status" value="1"/>
</dbReference>
<dbReference type="Pfam" id="PF00149">
    <property type="entry name" value="Metallophos"/>
    <property type="match status" value="1"/>
</dbReference>
<dbReference type="PANTHER" id="PTHR42988:SF2">
    <property type="entry name" value="CYCLIC NUCLEOTIDE PHOSPHODIESTERASE CBUA0032-RELATED"/>
    <property type="match status" value="1"/>
</dbReference>